<keyword evidence="2" id="KW-1185">Reference proteome</keyword>
<organism evidence="2 3">
    <name type="scientific">Trichobilharzia regenti</name>
    <name type="common">Nasal bird schistosome</name>
    <dbReference type="NCBI Taxonomy" id="157069"/>
    <lineage>
        <taxon>Eukaryota</taxon>
        <taxon>Metazoa</taxon>
        <taxon>Spiralia</taxon>
        <taxon>Lophotrochozoa</taxon>
        <taxon>Platyhelminthes</taxon>
        <taxon>Trematoda</taxon>
        <taxon>Digenea</taxon>
        <taxon>Strigeidida</taxon>
        <taxon>Schistosomatoidea</taxon>
        <taxon>Schistosomatidae</taxon>
        <taxon>Trichobilharzia</taxon>
    </lineage>
</organism>
<protein>
    <recommendedName>
        <fullName evidence="4">NADH dehydrogenase [ubiquinone] iron-sulfur protein 3, mitochondrial</fullName>
    </recommendedName>
</protein>
<reference evidence="2" key="1">
    <citation type="submission" date="2022-06" db="EMBL/GenBank/DDBJ databases">
        <authorList>
            <person name="Berger JAMES D."/>
            <person name="Berger JAMES D."/>
        </authorList>
    </citation>
    <scope>NUCLEOTIDE SEQUENCE [LARGE SCALE GENOMIC DNA]</scope>
</reference>
<feature type="compositionally biased region" description="Basic and acidic residues" evidence="1">
    <location>
        <begin position="108"/>
        <end position="135"/>
    </location>
</feature>
<name>A0AA85JCN0_TRIRE</name>
<dbReference type="Proteomes" id="UP000050795">
    <property type="component" value="Unassembled WGS sequence"/>
</dbReference>
<evidence type="ECO:0000256" key="1">
    <source>
        <dbReference type="SAM" id="MobiDB-lite"/>
    </source>
</evidence>
<dbReference type="WBParaSite" id="TREG1_17180.1">
    <property type="protein sequence ID" value="TREG1_17180.1"/>
    <property type="gene ID" value="TREG1_17180"/>
</dbReference>
<reference evidence="3" key="2">
    <citation type="submission" date="2023-11" db="UniProtKB">
        <authorList>
            <consortium name="WormBaseParasite"/>
        </authorList>
    </citation>
    <scope>IDENTIFICATION</scope>
</reference>
<evidence type="ECO:0000313" key="2">
    <source>
        <dbReference type="Proteomes" id="UP000050795"/>
    </source>
</evidence>
<dbReference type="PANTHER" id="PTHR10884:SF14">
    <property type="entry name" value="NADH DEHYDROGENASE [UBIQUINONE] IRON-SULFUR PROTEIN 3, MITOCHONDRIAL"/>
    <property type="match status" value="1"/>
</dbReference>
<evidence type="ECO:0008006" key="4">
    <source>
        <dbReference type="Google" id="ProtNLM"/>
    </source>
</evidence>
<dbReference type="PANTHER" id="PTHR10884">
    <property type="entry name" value="NADH DEHYDROGENASE UBIQUINONE IRON-SULFUR PROTEIN 3"/>
    <property type="match status" value="1"/>
</dbReference>
<sequence>MLKFIRPSGDFFKLKLDSQLHLLPFHQMRNKRLNGFQLLGHMLCHHNAQFLNLSDITAVDIPSRKYRFQMRYDEEYKRVVIEPVELAQEFRRFEFNSPWETFPAFRDPGSHDKNLLESAKTEKHTEDSKPKLIPK</sequence>
<feature type="region of interest" description="Disordered" evidence="1">
    <location>
        <begin position="106"/>
        <end position="135"/>
    </location>
</feature>
<evidence type="ECO:0000313" key="3">
    <source>
        <dbReference type="WBParaSite" id="TREG1_17180.1"/>
    </source>
</evidence>
<dbReference type="AlphaFoldDB" id="A0AA85JCN0"/>
<accession>A0AA85JCN0</accession>
<proteinExistence type="predicted"/>